<keyword evidence="1" id="KW-1133">Transmembrane helix</keyword>
<dbReference type="EMBL" id="JAJHUN010000009">
    <property type="protein sequence ID" value="KAJ4150502.1"/>
    <property type="molecule type" value="Genomic_DNA"/>
</dbReference>
<sequence length="88" mass="9985">MPWYINPLHPSPPCASSRQQLRVVPLVLYWFARAIFCYVVLPVWSTSRLSGLSATPHIRKNLAICNGLLLLAQPHPTFHYGDFRSAPQ</sequence>
<dbReference type="Proteomes" id="UP001144673">
    <property type="component" value="Chromosome 4"/>
</dbReference>
<accession>A0A9W8UJS5</accession>
<evidence type="ECO:0000313" key="3">
    <source>
        <dbReference type="Proteomes" id="UP001144673"/>
    </source>
</evidence>
<name>A0A9W8UJS5_AKAMU</name>
<protein>
    <submittedName>
        <fullName evidence="2">Uncharacterized protein</fullName>
    </submittedName>
</protein>
<proteinExistence type="predicted"/>
<keyword evidence="3" id="KW-1185">Reference proteome</keyword>
<evidence type="ECO:0000313" key="2">
    <source>
        <dbReference type="EMBL" id="KAJ4150502.1"/>
    </source>
</evidence>
<dbReference type="GeneID" id="80898409"/>
<comment type="caution">
    <text evidence="2">The sequence shown here is derived from an EMBL/GenBank/DDBJ whole genome shotgun (WGS) entry which is preliminary data.</text>
</comment>
<keyword evidence="1" id="KW-0812">Transmembrane</keyword>
<evidence type="ECO:0000256" key="1">
    <source>
        <dbReference type="SAM" id="Phobius"/>
    </source>
</evidence>
<dbReference type="AlphaFoldDB" id="A0A9W8UJS5"/>
<keyword evidence="1" id="KW-0472">Membrane</keyword>
<organism evidence="2 3">
    <name type="scientific">Akanthomyces muscarius</name>
    <name type="common">Entomopathogenic fungus</name>
    <name type="synonym">Lecanicillium muscarium</name>
    <dbReference type="NCBI Taxonomy" id="2231603"/>
    <lineage>
        <taxon>Eukaryota</taxon>
        <taxon>Fungi</taxon>
        <taxon>Dikarya</taxon>
        <taxon>Ascomycota</taxon>
        <taxon>Pezizomycotina</taxon>
        <taxon>Sordariomycetes</taxon>
        <taxon>Hypocreomycetidae</taxon>
        <taxon>Hypocreales</taxon>
        <taxon>Cordycipitaceae</taxon>
        <taxon>Akanthomyces</taxon>
    </lineage>
</organism>
<dbReference type="KEGG" id="amus:LMH87_011250"/>
<gene>
    <name evidence="2" type="ORF">LMH87_011250</name>
</gene>
<reference evidence="2" key="1">
    <citation type="journal article" date="2023" name="Access Microbiol">
        <title>De-novo genome assembly for Akanthomyces muscarius, a biocontrol agent of insect agricultural pests.</title>
        <authorList>
            <person name="Erdos Z."/>
            <person name="Studholme D.J."/>
            <person name="Raymond B."/>
            <person name="Sharma M."/>
        </authorList>
    </citation>
    <scope>NUCLEOTIDE SEQUENCE</scope>
    <source>
        <strain evidence="2">Ve6</strain>
    </source>
</reference>
<feature type="transmembrane region" description="Helical" evidence="1">
    <location>
        <begin position="26"/>
        <end position="44"/>
    </location>
</feature>
<dbReference type="RefSeq" id="XP_056052216.1">
    <property type="nucleotide sequence ID" value="XM_056200360.1"/>
</dbReference>